<evidence type="ECO:0000256" key="3">
    <source>
        <dbReference type="ARBA" id="ARBA00023002"/>
    </source>
</evidence>
<sequence>MALLNNRLTRLLSSRTHPSSRSDSSRQPESVVVIGAGVAGLATAALLARDGKRVTVVDKQPEVGGRAGTYSEGGFRWDTGPSWYLMPEAFDHFFELCGTTTDQEVELVDLSPAYRVYSDNGSAVDVETGIDEVATLFESLEEGGGARVREYLNRATDAYNLALARFLYTTFSDPRELAGAAVRRRLGTLAQLLTRSLDSYVSSQFRSRLARQILSYPAVFLSSQPRHTPALYSLMSHTDLVEGVRYPRGGFAAVVEAIARQARDAGVDFLLGQEVTAILTAGGDREPTRATGVQVLGPQGPQTLLADAVVSAADLHHTETELLPPELRSYPEEYFARRDPGLGTVLLLLGVRGELPQLAHHTLLFSQDWDPDFRAVYSGPEPTRPLKASRSIYVSKTSASDAAVSPAGHENLFVLVPTPAEPGLGHGDAYRAEQSPQVKAIADAAIAQIAAWADIPDLPERIVVCKTLGPADFAERYHAWSGGSIGPAHTLGQSAFLRGSNRSARVDNLYYAGATTVPGVGVPMCLISAENVLKRMHGDTTTAPLEPSALHGRS</sequence>
<evidence type="ECO:0000313" key="7">
    <source>
        <dbReference type="Proteomes" id="UP000315353"/>
    </source>
</evidence>
<dbReference type="EMBL" id="BJNB01000005">
    <property type="protein sequence ID" value="GEB97090.1"/>
    <property type="molecule type" value="Genomic_DNA"/>
</dbReference>
<accession>A0AB73B5E1</accession>
<dbReference type="NCBIfam" id="TIGR02734">
    <property type="entry name" value="crtI_fam"/>
    <property type="match status" value="1"/>
</dbReference>
<comment type="pathway">
    <text evidence="1 4">Carotenoid biosynthesis.</text>
</comment>
<comment type="caution">
    <text evidence="6">The sequence shown here is derived from an EMBL/GenBank/DDBJ whole genome shotgun (WGS) entry which is preliminary data.</text>
</comment>
<dbReference type="GO" id="GO:0016117">
    <property type="term" value="P:carotenoid biosynthetic process"/>
    <property type="evidence" value="ECO:0007669"/>
    <property type="project" value="UniProtKB-KW"/>
</dbReference>
<dbReference type="InterPro" id="IPR014105">
    <property type="entry name" value="Carotenoid/retinoid_OxRdtase"/>
</dbReference>
<name>A0AB73B5E1_CORFL</name>
<reference evidence="6 7" key="1">
    <citation type="submission" date="2019-06" db="EMBL/GenBank/DDBJ databases">
        <title>Whole genome shotgun sequence of Corynebacterium flavescens NBRC 14136.</title>
        <authorList>
            <person name="Hosoyama A."/>
            <person name="Uohara A."/>
            <person name="Ohji S."/>
            <person name="Ichikawa N."/>
        </authorList>
    </citation>
    <scope>NUCLEOTIDE SEQUENCE [LARGE SCALE GENOMIC DNA]</scope>
    <source>
        <strain evidence="6 7">NBRC 14136</strain>
    </source>
</reference>
<dbReference type="InterPro" id="IPR002937">
    <property type="entry name" value="Amino_oxidase"/>
</dbReference>
<evidence type="ECO:0000313" key="6">
    <source>
        <dbReference type="EMBL" id="GEB97090.1"/>
    </source>
</evidence>
<comment type="similarity">
    <text evidence="4">Belongs to the carotenoid/retinoid oxidoreductase family.</text>
</comment>
<evidence type="ECO:0000256" key="4">
    <source>
        <dbReference type="RuleBase" id="RU362075"/>
    </source>
</evidence>
<organism evidence="6 7">
    <name type="scientific">Corynebacterium flavescens</name>
    <dbReference type="NCBI Taxonomy" id="28028"/>
    <lineage>
        <taxon>Bacteria</taxon>
        <taxon>Bacillati</taxon>
        <taxon>Actinomycetota</taxon>
        <taxon>Actinomycetes</taxon>
        <taxon>Mycobacteriales</taxon>
        <taxon>Corynebacteriaceae</taxon>
        <taxon>Corynebacterium</taxon>
    </lineage>
</organism>
<dbReference type="PRINTS" id="PR00419">
    <property type="entry name" value="ADXRDTASE"/>
</dbReference>
<feature type="domain" description="Amine oxidase" evidence="5">
    <location>
        <begin position="38"/>
        <end position="531"/>
    </location>
</feature>
<evidence type="ECO:0000256" key="1">
    <source>
        <dbReference type="ARBA" id="ARBA00004829"/>
    </source>
</evidence>
<dbReference type="PANTHER" id="PTHR43734:SF1">
    <property type="entry name" value="PHYTOENE DESATURASE"/>
    <property type="match status" value="1"/>
</dbReference>
<dbReference type="GeneID" id="82881103"/>
<protein>
    <submittedName>
        <fullName evidence="6">Phytoene dehydrogenase</fullName>
    </submittedName>
</protein>
<gene>
    <name evidence="6" type="ORF">CFL01nite_05850</name>
</gene>
<dbReference type="SUPFAM" id="SSF51905">
    <property type="entry name" value="FAD/NAD(P)-binding domain"/>
    <property type="match status" value="1"/>
</dbReference>
<dbReference type="Proteomes" id="UP000315353">
    <property type="component" value="Unassembled WGS sequence"/>
</dbReference>
<dbReference type="InterPro" id="IPR036188">
    <property type="entry name" value="FAD/NAD-bd_sf"/>
</dbReference>
<dbReference type="AlphaFoldDB" id="A0AB73B5E1"/>
<evidence type="ECO:0000259" key="5">
    <source>
        <dbReference type="Pfam" id="PF01593"/>
    </source>
</evidence>
<dbReference type="RefSeq" id="WP_084559199.1">
    <property type="nucleotide sequence ID" value="NZ_BJNB01000005.1"/>
</dbReference>
<keyword evidence="3 4" id="KW-0560">Oxidoreductase</keyword>
<dbReference type="Gene3D" id="3.50.50.60">
    <property type="entry name" value="FAD/NAD(P)-binding domain"/>
    <property type="match status" value="2"/>
</dbReference>
<evidence type="ECO:0000256" key="2">
    <source>
        <dbReference type="ARBA" id="ARBA00022746"/>
    </source>
</evidence>
<proteinExistence type="inferred from homology"/>
<dbReference type="PANTHER" id="PTHR43734">
    <property type="entry name" value="PHYTOENE DESATURASE"/>
    <property type="match status" value="1"/>
</dbReference>
<dbReference type="Pfam" id="PF01593">
    <property type="entry name" value="Amino_oxidase"/>
    <property type="match status" value="1"/>
</dbReference>
<keyword evidence="2 4" id="KW-0125">Carotenoid biosynthesis</keyword>
<dbReference type="GO" id="GO:0016491">
    <property type="term" value="F:oxidoreductase activity"/>
    <property type="evidence" value="ECO:0007669"/>
    <property type="project" value="UniProtKB-KW"/>
</dbReference>